<dbReference type="InterPro" id="IPR003599">
    <property type="entry name" value="Ig_sub"/>
</dbReference>
<comment type="subcellular location">
    <subcellularLocation>
        <location evidence="1">Secreted</location>
        <location evidence="1">Extracellular space</location>
        <location evidence="1">Extracellular matrix</location>
    </subcellularLocation>
</comment>
<dbReference type="InterPro" id="IPR045371">
    <property type="entry name" value="ADAMTS_CR_3"/>
</dbReference>
<proteinExistence type="predicted"/>
<evidence type="ECO:0000256" key="10">
    <source>
        <dbReference type="SAM" id="Phobius"/>
    </source>
</evidence>
<dbReference type="KEGG" id="gfs:119633288"/>
<feature type="compositionally biased region" description="Basic and acidic residues" evidence="9">
    <location>
        <begin position="1018"/>
        <end position="1029"/>
    </location>
</feature>
<sequence>MRAIRHVTWSIQKRTKKSANMSKQSSLSRSSTFPTMHNKTTLYKKKLFLETYNFKYAWAAIAIMLLFYVEEVCMAKKLNASQAFDDTWSTAADLENELECVSSQQKRSAKHLAGNSGGMSSNTGISLGPWSAWSDWSTCSRTCDGGVMQQIRRCQNANGCKGESVRYRICNMQPCPDQQDFRARQCVAYNDVPYDGTLYKWTPHYDYVEPCALTCRGRPAHLSDDISPETTGEDGEHYDELSVVVQLTPRVQDGTRCRSGSLDMCIQGKCQRVGCDLKIGSTKKVDSCGVCGGDGSSCSSQTLYHWEIAPMSLCSVSCGGGYKMSRVMCRNRVTGTDVEDALCNAANRPEPTVELCNTHTCPPRWIADEWSPCSRLCGPGVRERMVVCAEESNGIKTRVADIMCPLPKPPTQEQCIMEECPKWEVEEWTSCSVSCGQGIQMRGAECKSPDGSLSAKCDPLTKPSSVQQCSNGISCDGTSMKGGGTIIVGSSGPRVNDDADPDDDDDEDEDDEEDSSDMDDDNISADDIDSSSYNDQPSSMYSHHTISRLNQEEPDSPRTMSLTSNSYSSRYHEYENENEPSEPIFIKDVEWSPCSVTCGEGIRRRTYRCKIFLEYSRTLAMVNDTLCEGARPHDEVERCVEEACMLPSHGYEDQYPRDSIKVGVSEPGKTYVWREQGYTSCSASCLGGVEELIINCVREDNGRVVSPFLCSPETKPEARVRTCNDRPCPPRWNYSDYTPCSKSCGIGIKTREVQCIHEVTRGGENTMVVPNSMCPQPPPADRQYCNVLDCPVRWEVGEWSKCSHTCGYGIKERKVECKQIMAQEHKIERPETMCPSAKPSDKKPCNVKPCPPEDPKPVIQISNTTHIQHDPKKTKITLKVGGAGVVFFGTQVKIKCPVKRYNRTKIKWSKDHKPLIKSRKFKVSKKGALRILDITFRDAGVYSCHAGLSSAEILIEVKAKPGQQPEDLERYEADRLVRERSGSGSLLAADMITLDNGTYNPQSKQQQRQQLNNGVTEGGRERSSSRSKSDGVLQHADSSRMEDEHSQLVQQAQDGLPQPASASSGGSRHTSTLLTMPYFQALLTNLQYLWPSLQKFSNSRGHHMLVDKGLEYGIDFDQQLHQYNTQEDEPDKSVSQYVTKNVISNSPPTLSYSDIDADKSNTAVEKNTSINVNVNDENGLKEDLQTTIATTTTLHLPHARWPNHWSDTTSKANVAHAVTYRWQMSSWSECSQKCGAAGMGLRRRAVTCIRVHFLKDPTQPEPTNHYTEHEVVDNSLCIGYGLSIPDTFETCTTDSECPRWIKGEWTMCQRSRCFGPNTAIQKREVSCRYANDTITSNCSEYEKPISRQECYNERCKGVWRVEPWSECNAPCGRQGIKYRILQCVWYGTRRPAGNACKHQPRPAVMKVCRSPPCYTKTLQQCKDTSRYCRNVRSMGLCRLYRYQEKCCKSCRYHRNAN</sequence>
<keyword evidence="13" id="KW-1185">Reference proteome</keyword>
<dbReference type="InterPro" id="IPR003598">
    <property type="entry name" value="Ig_sub2"/>
</dbReference>
<feature type="region of interest" description="Disordered" evidence="9">
    <location>
        <begin position="12"/>
        <end position="32"/>
    </location>
</feature>
<dbReference type="PROSITE" id="PS50900">
    <property type="entry name" value="PLAC"/>
    <property type="match status" value="1"/>
</dbReference>
<name>A0A8U0WCT3_9MUSC</name>
<feature type="transmembrane region" description="Helical" evidence="10">
    <location>
        <begin position="52"/>
        <end position="69"/>
    </location>
</feature>
<evidence type="ECO:0000313" key="13">
    <source>
        <dbReference type="Proteomes" id="UP000092443"/>
    </source>
</evidence>
<feature type="disulfide bond" evidence="8">
    <location>
        <begin position="143"/>
        <end position="175"/>
    </location>
</feature>
<evidence type="ECO:0000313" key="14">
    <source>
        <dbReference type="RefSeq" id="XP_037882698.1"/>
    </source>
</evidence>
<dbReference type="GO" id="GO:0004222">
    <property type="term" value="F:metalloendopeptidase activity"/>
    <property type="evidence" value="ECO:0007669"/>
    <property type="project" value="TreeGrafter"/>
</dbReference>
<feature type="compositionally biased region" description="Acidic residues" evidence="9">
    <location>
        <begin position="498"/>
        <end position="529"/>
    </location>
</feature>
<dbReference type="PROSITE" id="PS50835">
    <property type="entry name" value="IG_LIKE"/>
    <property type="match status" value="1"/>
</dbReference>
<feature type="domain" description="PLAC" evidence="12">
    <location>
        <begin position="1417"/>
        <end position="1454"/>
    </location>
</feature>
<evidence type="ECO:0000256" key="1">
    <source>
        <dbReference type="ARBA" id="ARBA00004498"/>
    </source>
</evidence>
<dbReference type="FunFam" id="2.20.100.10:FF:000005">
    <property type="entry name" value="ADAM metallopeptidase with thrombospondin type 1 motif 9"/>
    <property type="match status" value="1"/>
</dbReference>
<evidence type="ECO:0000313" key="15">
    <source>
        <dbReference type="RefSeq" id="XP_037882699.1"/>
    </source>
</evidence>
<dbReference type="Proteomes" id="UP000092443">
    <property type="component" value="Unplaced"/>
</dbReference>
<dbReference type="SUPFAM" id="SSF82895">
    <property type="entry name" value="TSP-1 type 1 repeat"/>
    <property type="match status" value="9"/>
</dbReference>
<reference evidence="14 15" key="1">
    <citation type="submission" date="2025-04" db="UniProtKB">
        <authorList>
            <consortium name="RefSeq"/>
        </authorList>
    </citation>
    <scope>IDENTIFICATION</scope>
    <source>
        <tissue evidence="14 15">Whole body pupa</tissue>
    </source>
</reference>
<feature type="compositionally biased region" description="Polar residues" evidence="9">
    <location>
        <begin position="536"/>
        <end position="549"/>
    </location>
</feature>
<dbReference type="Gene3D" id="2.20.100.10">
    <property type="entry name" value="Thrombospondin type-1 (TSP1) repeat"/>
    <property type="match status" value="9"/>
</dbReference>
<dbReference type="SMART" id="SM00409">
    <property type="entry name" value="IG"/>
    <property type="match status" value="1"/>
</dbReference>
<feature type="region of interest" description="Disordered" evidence="9">
    <location>
        <begin position="996"/>
        <end position="1069"/>
    </location>
</feature>
<feature type="compositionally biased region" description="Polar residues" evidence="9">
    <location>
        <begin position="1060"/>
        <end position="1069"/>
    </location>
</feature>
<dbReference type="InterPro" id="IPR013273">
    <property type="entry name" value="ADAMTS/ADAMTS-like"/>
</dbReference>
<keyword evidence="5" id="KW-0677">Repeat</keyword>
<keyword evidence="2" id="KW-0964">Secreted</keyword>
<evidence type="ECO:0000256" key="5">
    <source>
        <dbReference type="ARBA" id="ARBA00022737"/>
    </source>
</evidence>
<dbReference type="FunFam" id="2.20.100.10:FF:000011">
    <property type="entry name" value="A disintegrin and metalloproteinase with thrombospondin motifs 3"/>
    <property type="match status" value="1"/>
</dbReference>
<dbReference type="GO" id="GO:0006508">
    <property type="term" value="P:proteolysis"/>
    <property type="evidence" value="ECO:0007669"/>
    <property type="project" value="TreeGrafter"/>
</dbReference>
<evidence type="ECO:0000256" key="9">
    <source>
        <dbReference type="SAM" id="MobiDB-lite"/>
    </source>
</evidence>
<dbReference type="FunFam" id="2.20.100.10:FF:000009">
    <property type="entry name" value="ADAMTS-like protein 3 isoform A"/>
    <property type="match status" value="1"/>
</dbReference>
<dbReference type="GO" id="GO:0031012">
    <property type="term" value="C:extracellular matrix"/>
    <property type="evidence" value="ECO:0007669"/>
    <property type="project" value="TreeGrafter"/>
</dbReference>
<feature type="disulfide bond" evidence="8">
    <location>
        <begin position="154"/>
        <end position="160"/>
    </location>
</feature>
<dbReference type="Pfam" id="PF19236">
    <property type="entry name" value="ADAMTS_CR_3"/>
    <property type="match status" value="1"/>
</dbReference>
<dbReference type="InterPro" id="IPR010909">
    <property type="entry name" value="PLAC"/>
</dbReference>
<dbReference type="InterPro" id="IPR007110">
    <property type="entry name" value="Ig-like_dom"/>
</dbReference>
<keyword evidence="6 8" id="KW-1015">Disulfide bond</keyword>
<dbReference type="Pfam" id="PF00090">
    <property type="entry name" value="TSP_1"/>
    <property type="match status" value="2"/>
</dbReference>
<dbReference type="Pfam" id="PF07679">
    <property type="entry name" value="I-set"/>
    <property type="match status" value="1"/>
</dbReference>
<dbReference type="SMART" id="SM00408">
    <property type="entry name" value="IGc2"/>
    <property type="match status" value="1"/>
</dbReference>
<evidence type="ECO:0000256" key="8">
    <source>
        <dbReference type="PIRSR" id="PIRSR613273-3"/>
    </source>
</evidence>
<dbReference type="InterPro" id="IPR036383">
    <property type="entry name" value="TSP1_rpt_sf"/>
</dbReference>
<evidence type="ECO:0000256" key="4">
    <source>
        <dbReference type="ARBA" id="ARBA00022729"/>
    </source>
</evidence>
<protein>
    <submittedName>
        <fullName evidence="14 15">Protein madd-4 isoform X1</fullName>
    </submittedName>
</protein>
<organism evidence="13 15">
    <name type="scientific">Glossina fuscipes</name>
    <dbReference type="NCBI Taxonomy" id="7396"/>
    <lineage>
        <taxon>Eukaryota</taxon>
        <taxon>Metazoa</taxon>
        <taxon>Ecdysozoa</taxon>
        <taxon>Arthropoda</taxon>
        <taxon>Hexapoda</taxon>
        <taxon>Insecta</taxon>
        <taxon>Pterygota</taxon>
        <taxon>Neoptera</taxon>
        <taxon>Endopterygota</taxon>
        <taxon>Diptera</taxon>
        <taxon>Brachycera</taxon>
        <taxon>Muscomorpha</taxon>
        <taxon>Hippoboscoidea</taxon>
        <taxon>Glossinidae</taxon>
        <taxon>Glossina</taxon>
    </lineage>
</organism>
<feature type="domain" description="Ig-like" evidence="11">
    <location>
        <begin position="871"/>
        <end position="954"/>
    </location>
</feature>
<feature type="compositionally biased region" description="Basic and acidic residues" evidence="9">
    <location>
        <begin position="1037"/>
        <end position="1046"/>
    </location>
</feature>
<evidence type="ECO:0000259" key="12">
    <source>
        <dbReference type="PROSITE" id="PS50900"/>
    </source>
</evidence>
<dbReference type="PROSITE" id="PS50092">
    <property type="entry name" value="TSP1"/>
    <property type="match status" value="9"/>
</dbReference>
<dbReference type="SMART" id="SM00209">
    <property type="entry name" value="TSP1"/>
    <property type="match status" value="11"/>
</dbReference>
<evidence type="ECO:0000256" key="7">
    <source>
        <dbReference type="ARBA" id="ARBA00023180"/>
    </source>
</evidence>
<evidence type="ECO:0000256" key="3">
    <source>
        <dbReference type="ARBA" id="ARBA00022530"/>
    </source>
</evidence>
<dbReference type="SUPFAM" id="SSF48726">
    <property type="entry name" value="Immunoglobulin"/>
    <property type="match status" value="1"/>
</dbReference>
<keyword evidence="10" id="KW-0472">Membrane</keyword>
<evidence type="ECO:0000256" key="6">
    <source>
        <dbReference type="ARBA" id="ARBA00023157"/>
    </source>
</evidence>
<feature type="compositionally biased region" description="Polar residues" evidence="9">
    <location>
        <begin position="18"/>
        <end position="32"/>
    </location>
</feature>
<dbReference type="PRINTS" id="PR01857">
    <property type="entry name" value="ADAMTSFAMILY"/>
</dbReference>
<dbReference type="Gene3D" id="2.60.40.10">
    <property type="entry name" value="Immunoglobulins"/>
    <property type="match status" value="1"/>
</dbReference>
<dbReference type="PANTHER" id="PTHR13723">
    <property type="entry name" value="ADAMTS A DISINTEGRIN AND METALLOPROTEASE WITH THROMBOSPONDIN MOTIFS PROTEASE"/>
    <property type="match status" value="1"/>
</dbReference>
<dbReference type="InterPro" id="IPR036179">
    <property type="entry name" value="Ig-like_dom_sf"/>
</dbReference>
<keyword evidence="10" id="KW-0812">Transmembrane</keyword>
<keyword evidence="10" id="KW-1133">Transmembrane helix</keyword>
<dbReference type="Pfam" id="PF19030">
    <property type="entry name" value="TSP1_ADAMTS"/>
    <property type="match status" value="8"/>
</dbReference>
<keyword evidence="7" id="KW-0325">Glycoprotein</keyword>
<accession>A0A8U0WCT3</accession>
<dbReference type="CDD" id="cd00096">
    <property type="entry name" value="Ig"/>
    <property type="match status" value="1"/>
</dbReference>
<dbReference type="InterPro" id="IPR050439">
    <property type="entry name" value="ADAMTS_ADAMTS-like"/>
</dbReference>
<dbReference type="GeneID" id="119633288"/>
<keyword evidence="4" id="KW-0732">Signal</keyword>
<dbReference type="InterPro" id="IPR013783">
    <property type="entry name" value="Ig-like_fold"/>
</dbReference>
<feature type="region of interest" description="Disordered" evidence="9">
    <location>
        <begin position="483"/>
        <end position="564"/>
    </location>
</feature>
<dbReference type="InterPro" id="IPR000884">
    <property type="entry name" value="TSP1_rpt"/>
</dbReference>
<dbReference type="InterPro" id="IPR013098">
    <property type="entry name" value="Ig_I-set"/>
</dbReference>
<evidence type="ECO:0000256" key="2">
    <source>
        <dbReference type="ARBA" id="ARBA00022525"/>
    </source>
</evidence>
<dbReference type="PANTHER" id="PTHR13723:SF315">
    <property type="entry name" value="NO LONG NERVE CORD, ISOFORM C"/>
    <property type="match status" value="1"/>
</dbReference>
<dbReference type="RefSeq" id="XP_037882699.1">
    <property type="nucleotide sequence ID" value="XM_038026771.1"/>
</dbReference>
<dbReference type="RefSeq" id="XP_037882698.1">
    <property type="nucleotide sequence ID" value="XM_038026770.1"/>
</dbReference>
<evidence type="ECO:0000259" key="11">
    <source>
        <dbReference type="PROSITE" id="PS50835"/>
    </source>
</evidence>
<dbReference type="GO" id="GO:0030198">
    <property type="term" value="P:extracellular matrix organization"/>
    <property type="evidence" value="ECO:0007669"/>
    <property type="project" value="InterPro"/>
</dbReference>
<keyword evidence="3" id="KW-0272">Extracellular matrix</keyword>
<feature type="disulfide bond" evidence="8">
    <location>
        <begin position="139"/>
        <end position="170"/>
    </location>
</feature>
<dbReference type="Pfam" id="PF08686">
    <property type="entry name" value="PLAC"/>
    <property type="match status" value="1"/>
</dbReference>
<gene>
    <name evidence="14 15" type="primary">LOC119633288</name>
</gene>